<dbReference type="RefSeq" id="XP_005834793.1">
    <property type="nucleotide sequence ID" value="XM_005834736.1"/>
</dbReference>
<keyword evidence="9" id="KW-1185">Reference proteome</keyword>
<evidence type="ECO:0000313" key="8">
    <source>
        <dbReference type="EnsemblProtists" id="EKX47813"/>
    </source>
</evidence>
<dbReference type="OMA" id="IWANGPA"/>
<dbReference type="GO" id="GO:0036064">
    <property type="term" value="C:ciliary basal body"/>
    <property type="evidence" value="ECO:0007669"/>
    <property type="project" value="TreeGrafter"/>
</dbReference>
<dbReference type="SUPFAM" id="SSF56059">
    <property type="entry name" value="Glutathione synthetase ATP-binding domain-like"/>
    <property type="match status" value="1"/>
</dbReference>
<sequence>MASSKGPNQKIRYRTCLRNTIYDALRNRAGWTETENDVDWDFVWADIPWMKEHFDSLRLEENQRVNHFRNHYELTRKDLMVKNLKRMKRQLEKEGKTSEASKYDFFPVTFILPNDYNIFVEEFKRQPNSTWIAKPIGKAQGRGIFLFNDLKDLREWKKANEQRNTQQYGKKEEEVEAYIAQRYIENPYLIGGKKFDLRIYALVTSYAPLTVWLYRSGFARFSNMRFSMLKDNLGDVAIHLTNVAIQKQAANYDKDQGCKWELKSMKLFLISKHGLEAANNLMHDIQMLILRSLLAVQKVMMNDKHCFELYGYDVMIDNDLKAWLIEVNASPSLTADTSQDYQLKVGMLDDMCDVVDMEKKLTGSENQVGGFDLIYNNGPVQKVRPVGNSNLPPLALAAKASHAVKTESSLRLYRQ</sequence>
<evidence type="ECO:0000256" key="3">
    <source>
        <dbReference type="ARBA" id="ARBA00022741"/>
    </source>
</evidence>
<dbReference type="GO" id="GO:0005524">
    <property type="term" value="F:ATP binding"/>
    <property type="evidence" value="ECO:0007669"/>
    <property type="project" value="UniProtKB-KW"/>
</dbReference>
<dbReference type="PaxDb" id="55529-EKX47813"/>
<dbReference type="PANTHER" id="PTHR12241:SF39">
    <property type="entry name" value="TUBULIN POLYGLUTAMYLASE TTLL9-RELATED"/>
    <property type="match status" value="1"/>
</dbReference>
<accession>L1JH31</accession>
<dbReference type="Pfam" id="PF03133">
    <property type="entry name" value="TTL"/>
    <property type="match status" value="1"/>
</dbReference>
<gene>
    <name evidence="7" type="ORF">GUITHDRAFT_159528</name>
</gene>
<protein>
    <recommendedName>
        <fullName evidence="5">Tubulin--tyrosine ligase-like protein 9</fullName>
    </recommendedName>
</protein>
<keyword evidence="6" id="KW-0175">Coiled coil</keyword>
<proteinExistence type="inferred from homology"/>
<organism evidence="7">
    <name type="scientific">Guillardia theta (strain CCMP2712)</name>
    <name type="common">Cryptophyte</name>
    <dbReference type="NCBI Taxonomy" id="905079"/>
    <lineage>
        <taxon>Eukaryota</taxon>
        <taxon>Cryptophyceae</taxon>
        <taxon>Pyrenomonadales</taxon>
        <taxon>Geminigeraceae</taxon>
        <taxon>Guillardia</taxon>
    </lineage>
</organism>
<dbReference type="PANTHER" id="PTHR12241">
    <property type="entry name" value="TUBULIN POLYGLUTAMYLASE"/>
    <property type="match status" value="1"/>
</dbReference>
<dbReference type="EMBL" id="JH992988">
    <property type="protein sequence ID" value="EKX47813.1"/>
    <property type="molecule type" value="Genomic_DNA"/>
</dbReference>
<dbReference type="Gene3D" id="3.30.470.20">
    <property type="entry name" value="ATP-grasp fold, B domain"/>
    <property type="match status" value="1"/>
</dbReference>
<dbReference type="OrthoDB" id="202825at2759"/>
<dbReference type="GO" id="GO:0015631">
    <property type="term" value="F:tubulin binding"/>
    <property type="evidence" value="ECO:0007669"/>
    <property type="project" value="TreeGrafter"/>
</dbReference>
<evidence type="ECO:0000256" key="4">
    <source>
        <dbReference type="ARBA" id="ARBA00022840"/>
    </source>
</evidence>
<feature type="coiled-coil region" evidence="6">
    <location>
        <begin position="74"/>
        <end position="101"/>
    </location>
</feature>
<evidence type="ECO:0000256" key="2">
    <source>
        <dbReference type="ARBA" id="ARBA00022598"/>
    </source>
</evidence>
<dbReference type="eggNOG" id="KOG2157">
    <property type="taxonomic scope" value="Eukaryota"/>
</dbReference>
<keyword evidence="3" id="KW-0547">Nucleotide-binding</keyword>
<dbReference type="GeneID" id="17304597"/>
<evidence type="ECO:0000256" key="6">
    <source>
        <dbReference type="SAM" id="Coils"/>
    </source>
</evidence>
<reference evidence="8" key="3">
    <citation type="submission" date="2015-06" db="UniProtKB">
        <authorList>
            <consortium name="EnsemblProtists"/>
        </authorList>
    </citation>
    <scope>IDENTIFICATION</scope>
</reference>
<dbReference type="GO" id="GO:0000226">
    <property type="term" value="P:microtubule cytoskeleton organization"/>
    <property type="evidence" value="ECO:0007669"/>
    <property type="project" value="TreeGrafter"/>
</dbReference>
<dbReference type="HOGENOM" id="CLU_010131_0_1_1"/>
<evidence type="ECO:0000256" key="1">
    <source>
        <dbReference type="ARBA" id="ARBA00006820"/>
    </source>
</evidence>
<dbReference type="PROSITE" id="PS51221">
    <property type="entry name" value="TTL"/>
    <property type="match status" value="1"/>
</dbReference>
<comment type="similarity">
    <text evidence="1">Belongs to the tubulin--tyrosine ligase family.</text>
</comment>
<evidence type="ECO:0000256" key="5">
    <source>
        <dbReference type="ARBA" id="ARBA00030445"/>
    </source>
</evidence>
<keyword evidence="2" id="KW-0436">Ligase</keyword>
<evidence type="ECO:0000313" key="9">
    <source>
        <dbReference type="Proteomes" id="UP000011087"/>
    </source>
</evidence>
<dbReference type="STRING" id="905079.L1JH31"/>
<dbReference type="KEGG" id="gtt:GUITHDRAFT_159528"/>
<dbReference type="Proteomes" id="UP000011087">
    <property type="component" value="Unassembled WGS sequence"/>
</dbReference>
<dbReference type="GO" id="GO:0070740">
    <property type="term" value="F:tubulin-glutamic acid ligase activity"/>
    <property type="evidence" value="ECO:0007669"/>
    <property type="project" value="TreeGrafter"/>
</dbReference>
<name>L1JH31_GUITC</name>
<dbReference type="AlphaFoldDB" id="L1JH31"/>
<reference evidence="7 9" key="1">
    <citation type="journal article" date="2012" name="Nature">
        <title>Algal genomes reveal evolutionary mosaicism and the fate of nucleomorphs.</title>
        <authorList>
            <consortium name="DOE Joint Genome Institute"/>
            <person name="Curtis B.A."/>
            <person name="Tanifuji G."/>
            <person name="Burki F."/>
            <person name="Gruber A."/>
            <person name="Irimia M."/>
            <person name="Maruyama S."/>
            <person name="Arias M.C."/>
            <person name="Ball S.G."/>
            <person name="Gile G.H."/>
            <person name="Hirakawa Y."/>
            <person name="Hopkins J.F."/>
            <person name="Kuo A."/>
            <person name="Rensing S.A."/>
            <person name="Schmutz J."/>
            <person name="Symeonidi A."/>
            <person name="Elias M."/>
            <person name="Eveleigh R.J."/>
            <person name="Herman E.K."/>
            <person name="Klute M.J."/>
            <person name="Nakayama T."/>
            <person name="Obornik M."/>
            <person name="Reyes-Prieto A."/>
            <person name="Armbrust E.V."/>
            <person name="Aves S.J."/>
            <person name="Beiko R.G."/>
            <person name="Coutinho P."/>
            <person name="Dacks J.B."/>
            <person name="Durnford D.G."/>
            <person name="Fast N.M."/>
            <person name="Green B.R."/>
            <person name="Grisdale C.J."/>
            <person name="Hempel F."/>
            <person name="Henrissat B."/>
            <person name="Hoppner M.P."/>
            <person name="Ishida K."/>
            <person name="Kim E."/>
            <person name="Koreny L."/>
            <person name="Kroth P.G."/>
            <person name="Liu Y."/>
            <person name="Malik S.B."/>
            <person name="Maier U.G."/>
            <person name="McRose D."/>
            <person name="Mock T."/>
            <person name="Neilson J.A."/>
            <person name="Onodera N.T."/>
            <person name="Poole A.M."/>
            <person name="Pritham E.J."/>
            <person name="Richards T.A."/>
            <person name="Rocap G."/>
            <person name="Roy S.W."/>
            <person name="Sarai C."/>
            <person name="Schaack S."/>
            <person name="Shirato S."/>
            <person name="Slamovits C.H."/>
            <person name="Spencer D.F."/>
            <person name="Suzuki S."/>
            <person name="Worden A.Z."/>
            <person name="Zauner S."/>
            <person name="Barry K."/>
            <person name="Bell C."/>
            <person name="Bharti A.K."/>
            <person name="Crow J.A."/>
            <person name="Grimwood J."/>
            <person name="Kramer R."/>
            <person name="Lindquist E."/>
            <person name="Lucas S."/>
            <person name="Salamov A."/>
            <person name="McFadden G.I."/>
            <person name="Lane C.E."/>
            <person name="Keeling P.J."/>
            <person name="Gray M.W."/>
            <person name="Grigoriev I.V."/>
            <person name="Archibald J.M."/>
        </authorList>
    </citation>
    <scope>NUCLEOTIDE SEQUENCE</scope>
    <source>
        <strain evidence="7 9">CCMP2712</strain>
    </source>
</reference>
<reference evidence="9" key="2">
    <citation type="submission" date="2012-11" db="EMBL/GenBank/DDBJ databases">
        <authorList>
            <person name="Kuo A."/>
            <person name="Curtis B.A."/>
            <person name="Tanifuji G."/>
            <person name="Burki F."/>
            <person name="Gruber A."/>
            <person name="Irimia M."/>
            <person name="Maruyama S."/>
            <person name="Arias M.C."/>
            <person name="Ball S.G."/>
            <person name="Gile G.H."/>
            <person name="Hirakawa Y."/>
            <person name="Hopkins J.F."/>
            <person name="Rensing S.A."/>
            <person name="Schmutz J."/>
            <person name="Symeonidi A."/>
            <person name="Elias M."/>
            <person name="Eveleigh R.J."/>
            <person name="Herman E.K."/>
            <person name="Klute M.J."/>
            <person name="Nakayama T."/>
            <person name="Obornik M."/>
            <person name="Reyes-Prieto A."/>
            <person name="Armbrust E.V."/>
            <person name="Aves S.J."/>
            <person name="Beiko R.G."/>
            <person name="Coutinho P."/>
            <person name="Dacks J.B."/>
            <person name="Durnford D.G."/>
            <person name="Fast N.M."/>
            <person name="Green B.R."/>
            <person name="Grisdale C."/>
            <person name="Hempe F."/>
            <person name="Henrissat B."/>
            <person name="Hoppner M.P."/>
            <person name="Ishida K.-I."/>
            <person name="Kim E."/>
            <person name="Koreny L."/>
            <person name="Kroth P.G."/>
            <person name="Liu Y."/>
            <person name="Malik S.-B."/>
            <person name="Maier U.G."/>
            <person name="McRose D."/>
            <person name="Mock T."/>
            <person name="Neilson J.A."/>
            <person name="Onodera N.T."/>
            <person name="Poole A.M."/>
            <person name="Pritham E.J."/>
            <person name="Richards T.A."/>
            <person name="Rocap G."/>
            <person name="Roy S.W."/>
            <person name="Sarai C."/>
            <person name="Schaack S."/>
            <person name="Shirato S."/>
            <person name="Slamovits C.H."/>
            <person name="Spencer D.F."/>
            <person name="Suzuki S."/>
            <person name="Worden A.Z."/>
            <person name="Zauner S."/>
            <person name="Barry K."/>
            <person name="Bell C."/>
            <person name="Bharti A.K."/>
            <person name="Crow J.A."/>
            <person name="Grimwood J."/>
            <person name="Kramer R."/>
            <person name="Lindquist E."/>
            <person name="Lucas S."/>
            <person name="Salamov A."/>
            <person name="McFadden G.I."/>
            <person name="Lane C.E."/>
            <person name="Keeling P.J."/>
            <person name="Gray M.W."/>
            <person name="Grigoriev I.V."/>
            <person name="Archibald J.M."/>
        </authorList>
    </citation>
    <scope>NUCLEOTIDE SEQUENCE</scope>
    <source>
        <strain evidence="9">CCMP2712</strain>
    </source>
</reference>
<keyword evidence="4" id="KW-0067">ATP-binding</keyword>
<dbReference type="EnsemblProtists" id="EKX47813">
    <property type="protein sequence ID" value="EKX47813"/>
    <property type="gene ID" value="GUITHDRAFT_159528"/>
</dbReference>
<evidence type="ECO:0000313" key="7">
    <source>
        <dbReference type="EMBL" id="EKX47813.1"/>
    </source>
</evidence>
<dbReference type="InterPro" id="IPR004344">
    <property type="entry name" value="TTL/TTLL_fam"/>
</dbReference>